<organism evidence="2">
    <name type="scientific">Kitasatospora camelliae</name>
    <dbReference type="NCBI Taxonomy" id="3156397"/>
    <lineage>
        <taxon>Bacteria</taxon>
        <taxon>Bacillati</taxon>
        <taxon>Actinomycetota</taxon>
        <taxon>Actinomycetes</taxon>
        <taxon>Kitasatosporales</taxon>
        <taxon>Streptomycetaceae</taxon>
        <taxon>Kitasatospora</taxon>
    </lineage>
</organism>
<dbReference type="AlphaFoldDB" id="A0AAU8JRV0"/>
<dbReference type="EMBL" id="CP159872">
    <property type="protein sequence ID" value="XCM78577.1"/>
    <property type="molecule type" value="Genomic_DNA"/>
</dbReference>
<protein>
    <submittedName>
        <fullName evidence="2">FAD/NAD(P)-binding protein</fullName>
    </submittedName>
</protein>
<name>A0AAU8JRV0_9ACTN</name>
<dbReference type="InterPro" id="IPR038732">
    <property type="entry name" value="HpyO/CreE_NAD-binding"/>
</dbReference>
<proteinExistence type="predicted"/>
<evidence type="ECO:0000313" key="2">
    <source>
        <dbReference type="EMBL" id="XCM78577.1"/>
    </source>
</evidence>
<evidence type="ECO:0000259" key="1">
    <source>
        <dbReference type="Pfam" id="PF13454"/>
    </source>
</evidence>
<dbReference type="PANTHER" id="PTHR40254">
    <property type="entry name" value="BLR0577 PROTEIN"/>
    <property type="match status" value="1"/>
</dbReference>
<dbReference type="InterPro" id="IPR036188">
    <property type="entry name" value="FAD/NAD-bd_sf"/>
</dbReference>
<dbReference type="PANTHER" id="PTHR40254:SF1">
    <property type="entry name" value="BLR0577 PROTEIN"/>
    <property type="match status" value="1"/>
</dbReference>
<sequence length="511" mass="56020">MSADSDVVTPAARPPRFAVAGMGATGVGVFVALVRSLLDGGRAEGCEVHIFETGERLGAGVAYSTPHDCHLLNMRAGTMSVQADDPDHFVRWLAGRQDAPAEAKEATYVPRRLFASYLQEHFGEALREARRAGIRVSTHRAVVSDCREDARGVHLIAGVDHFLVDYAFLCLGDLPSTEYLEFTKVPTYVHSMWQGAGLEGVDPDATVGIIGSSLTAVDALLLLRSTGHRGAVSCFSRRRSLPKVQGPRVDHTLKYVTEEELRRLSADFTRELELDEVAGLFRRELEEGLGIAIDWTRVLAEPDASFTGTLARDVRLAENGQTLWYSILDATSEVIPLVWRAMSPAARESFVRDHLSIWSMFRHCMPLDNARRLLDMAEDGAFEALTGLTAVSYDEDRELFRMEGAQAGEPFAREVRYLVNATGTGFALDRSDSSLIQNMLMRGDIRPHPLGGIDVDFDTMRVIGRDGSPSDRALYIGPLTRGVHFYTNSFETNLANAHSAVAAVAAHLADS</sequence>
<gene>
    <name evidence="2" type="ORF">ABWK59_06370</name>
</gene>
<dbReference type="SUPFAM" id="SSF51905">
    <property type="entry name" value="FAD/NAD(P)-binding domain"/>
    <property type="match status" value="1"/>
</dbReference>
<dbReference type="InterPro" id="IPR052189">
    <property type="entry name" value="L-asp_N-monooxygenase_NS-form"/>
</dbReference>
<dbReference type="Pfam" id="PF13454">
    <property type="entry name" value="NAD_binding_9"/>
    <property type="match status" value="1"/>
</dbReference>
<dbReference type="Gene3D" id="3.50.50.60">
    <property type="entry name" value="FAD/NAD(P)-binding domain"/>
    <property type="match status" value="1"/>
</dbReference>
<feature type="domain" description="FAD-dependent urate hydroxylase HpyO/Asp monooxygenase CreE-like FAD/NAD(P)-binding" evidence="1">
    <location>
        <begin position="18"/>
        <end position="172"/>
    </location>
</feature>
<dbReference type="RefSeq" id="WP_354638578.1">
    <property type="nucleotide sequence ID" value="NZ_CP159872.1"/>
</dbReference>
<accession>A0AAU8JRV0</accession>
<reference evidence="2" key="1">
    <citation type="submission" date="2024-06" db="EMBL/GenBank/DDBJ databases">
        <title>The genome sequences of Kitasatospora sp. strain HUAS MG31.</title>
        <authorList>
            <person name="Mo P."/>
        </authorList>
    </citation>
    <scope>NUCLEOTIDE SEQUENCE</scope>
    <source>
        <strain evidence="2">HUAS MG31</strain>
    </source>
</reference>
<dbReference type="KEGG" id="kcm:ABWK59_06370"/>